<keyword evidence="4" id="KW-1185">Reference proteome</keyword>
<evidence type="ECO:0008006" key="5">
    <source>
        <dbReference type="Google" id="ProtNLM"/>
    </source>
</evidence>
<dbReference type="AlphaFoldDB" id="A0A9P1FV96"/>
<dbReference type="OrthoDB" id="484291at2759"/>
<organism evidence="2">
    <name type="scientific">Cladocopium goreaui</name>
    <dbReference type="NCBI Taxonomy" id="2562237"/>
    <lineage>
        <taxon>Eukaryota</taxon>
        <taxon>Sar</taxon>
        <taxon>Alveolata</taxon>
        <taxon>Dinophyceae</taxon>
        <taxon>Suessiales</taxon>
        <taxon>Symbiodiniaceae</taxon>
        <taxon>Cladocopium</taxon>
    </lineage>
</organism>
<evidence type="ECO:0000313" key="2">
    <source>
        <dbReference type="EMBL" id="CAI3989436.1"/>
    </source>
</evidence>
<name>A0A9P1FV96_9DINO</name>
<evidence type="ECO:0000313" key="4">
    <source>
        <dbReference type="Proteomes" id="UP001152797"/>
    </source>
</evidence>
<proteinExistence type="predicted"/>
<feature type="region of interest" description="Disordered" evidence="1">
    <location>
        <begin position="229"/>
        <end position="252"/>
    </location>
</feature>
<accession>A0A9P1FV96</accession>
<gene>
    <name evidence="2" type="ORF">C1SCF055_LOCUS16512</name>
</gene>
<dbReference type="EMBL" id="CAMXCT020001369">
    <property type="protein sequence ID" value="CAL1142811.1"/>
    <property type="molecule type" value="Genomic_DNA"/>
</dbReference>
<reference evidence="3" key="2">
    <citation type="submission" date="2024-04" db="EMBL/GenBank/DDBJ databases">
        <authorList>
            <person name="Chen Y."/>
            <person name="Shah S."/>
            <person name="Dougan E. K."/>
            <person name="Thang M."/>
            <person name="Chan C."/>
        </authorList>
    </citation>
    <scope>NUCLEOTIDE SEQUENCE [LARGE SCALE GENOMIC DNA]</scope>
</reference>
<dbReference type="Proteomes" id="UP001152797">
    <property type="component" value="Unassembled WGS sequence"/>
</dbReference>
<evidence type="ECO:0000313" key="3">
    <source>
        <dbReference type="EMBL" id="CAL1142811.1"/>
    </source>
</evidence>
<dbReference type="EMBL" id="CAMXCT030001369">
    <property type="protein sequence ID" value="CAL4776748.1"/>
    <property type="molecule type" value="Genomic_DNA"/>
</dbReference>
<evidence type="ECO:0000256" key="1">
    <source>
        <dbReference type="SAM" id="MobiDB-lite"/>
    </source>
</evidence>
<sequence>MGSGAATAREPEEESVGNASSAALLLNGAYLEGLNEDQRAALEQLRALLEEDGWKKGNRRKGANVHFKYSGEAWGSHAADQFLMPRFAHGRCFLALLLALALKSWTFAPSRGWQPCRATGDLEYFEVYSKDQFLQLLQERPAQQRSVGEQEKIERMVSFLEAENPTARAAESMSLLGRWELAFCGVNRGLKVQPALDALKEASLPETAEVQSVLLEIFQDYSMKTQVVMSSGGSPSTIERTSPLKKPPPRGEVLKEEEGFKRYVKVTYLDNDLMILRGRGASEVYRKTS</sequence>
<comment type="caution">
    <text evidence="2">The sequence shown here is derived from an EMBL/GenBank/DDBJ whole genome shotgun (WGS) entry which is preliminary data.</text>
</comment>
<feature type="compositionally biased region" description="Polar residues" evidence="1">
    <location>
        <begin position="229"/>
        <end position="240"/>
    </location>
</feature>
<reference evidence="2" key="1">
    <citation type="submission" date="2022-10" db="EMBL/GenBank/DDBJ databases">
        <authorList>
            <person name="Chen Y."/>
            <person name="Dougan E. K."/>
            <person name="Chan C."/>
            <person name="Rhodes N."/>
            <person name="Thang M."/>
        </authorList>
    </citation>
    <scope>NUCLEOTIDE SEQUENCE</scope>
</reference>
<dbReference type="EMBL" id="CAMXCT010001369">
    <property type="protein sequence ID" value="CAI3989436.1"/>
    <property type="molecule type" value="Genomic_DNA"/>
</dbReference>
<protein>
    <recommendedName>
        <fullName evidence="5">Plastid lipid-associated protein/fibrillin conserved domain-containing protein</fullName>
    </recommendedName>
</protein>